<evidence type="ECO:0000313" key="2">
    <source>
        <dbReference type="EMBL" id="RDE25157.1"/>
    </source>
</evidence>
<accession>A0A369WU17</accession>
<evidence type="ECO:0000313" key="3">
    <source>
        <dbReference type="Proteomes" id="UP000253769"/>
    </source>
</evidence>
<feature type="coiled-coil region" evidence="1">
    <location>
        <begin position="126"/>
        <end position="157"/>
    </location>
</feature>
<dbReference type="AlphaFoldDB" id="A0A369WU17"/>
<comment type="caution">
    <text evidence="2">The sequence shown here is derived from an EMBL/GenBank/DDBJ whole genome shotgun (WGS) entry which is preliminary data.</text>
</comment>
<proteinExistence type="predicted"/>
<organism evidence="2 3">
    <name type="scientific">Motiliproteus coralliicola</name>
    <dbReference type="NCBI Taxonomy" id="2283196"/>
    <lineage>
        <taxon>Bacteria</taxon>
        <taxon>Pseudomonadati</taxon>
        <taxon>Pseudomonadota</taxon>
        <taxon>Gammaproteobacteria</taxon>
        <taxon>Oceanospirillales</taxon>
        <taxon>Oceanospirillaceae</taxon>
        <taxon>Motiliproteus</taxon>
    </lineage>
</organism>
<reference evidence="2 3" key="1">
    <citation type="submission" date="2018-07" db="EMBL/GenBank/DDBJ databases">
        <title>Motiliproteus coralliicola sp. nov., a bacterium isolated from Coral.</title>
        <authorList>
            <person name="Wang G."/>
        </authorList>
    </citation>
    <scope>NUCLEOTIDE SEQUENCE [LARGE SCALE GENOMIC DNA]</scope>
    <source>
        <strain evidence="2 3">C34</strain>
    </source>
</reference>
<keyword evidence="3" id="KW-1185">Reference proteome</keyword>
<protein>
    <submittedName>
        <fullName evidence="2">Uncharacterized protein</fullName>
    </submittedName>
</protein>
<dbReference type="OrthoDB" id="388551at2"/>
<name>A0A369WU17_9GAMM</name>
<dbReference type="Proteomes" id="UP000253769">
    <property type="component" value="Unassembled WGS sequence"/>
</dbReference>
<keyword evidence="1" id="KW-0175">Coiled coil</keyword>
<sequence>MARTYDETELKAIKQRYHFDRELGLVKTKTGEQARCYSTSRQIQIAAQARYISFSPARVCWFLATGQWPTGRVRTANGNHNDTRPINLYCGSVCLYNLLAQKDSTPEQPQATANIHPLPSAQHADIKVIRRQVEHLSDQLSEQQEATSETLTKLRREVFQVSEALNTLLKEFGVKAS</sequence>
<gene>
    <name evidence="2" type="ORF">DV711_06265</name>
</gene>
<evidence type="ECO:0000256" key="1">
    <source>
        <dbReference type="SAM" id="Coils"/>
    </source>
</evidence>
<dbReference type="RefSeq" id="WP_114694752.1">
    <property type="nucleotide sequence ID" value="NZ_QQOH01000001.1"/>
</dbReference>
<dbReference type="EMBL" id="QQOH01000001">
    <property type="protein sequence ID" value="RDE25157.1"/>
    <property type="molecule type" value="Genomic_DNA"/>
</dbReference>